<gene>
    <name evidence="6" type="ORF">H9868_08540</name>
</gene>
<accession>A0A9D1RXL3</accession>
<evidence type="ECO:0000313" key="7">
    <source>
        <dbReference type="Proteomes" id="UP000824192"/>
    </source>
</evidence>
<dbReference type="AlphaFoldDB" id="A0A9D1RXL3"/>
<evidence type="ECO:0000256" key="2">
    <source>
        <dbReference type="ARBA" id="ARBA00022448"/>
    </source>
</evidence>
<dbReference type="GO" id="GO:0043190">
    <property type="term" value="C:ATP-binding cassette (ABC) transporter complex"/>
    <property type="evidence" value="ECO:0007669"/>
    <property type="project" value="InterPro"/>
</dbReference>
<sequence length="508" mass="55262">MLACLLCACGEATTEATGSSDETTASSGEPQVTGGERESANEIIVGIPQDLDSLDPYQMGTAGTREVLFNVFEGLVKLSSDGSYVDAVAASHSVSEDGLTYTFTLRDGVLFHNGETVTTEDVLYSFETCAASTVNESVAAALSAAQITAEGNDIVITLAEPNSDFLAYVSNAYITPADYTDQGTAPVGTGPFRFVSYSVQESFVMEKNPDYYGTPAYLDKVTFKIFDSTEAELMALDAGSIDLCAHLQYDQISTLNNGYTVLDSTMNLAVALYLNNGVAPFDNQLVRQALCWAIDVDEVMAFATGGQGVKIGSSMFPNFTKYFDPSLADHYGYDVEKAKELLAEAGYPDGFSFTITYASEYEHPYGDMAAVIQQQLAEVGITVELEPIEWASWYTDVYQGREFESTLVGFDTSVLTASGMLQRWTSNADKNMINYSNADYDAAFAAAQASQDDAEQTELYKQCLEILSDTAANVYIQDLAEYVVIHPSLEGYEFYPLYILDMSTVRYT</sequence>
<dbReference type="Pfam" id="PF00496">
    <property type="entry name" value="SBP_bac_5"/>
    <property type="match status" value="1"/>
</dbReference>
<dbReference type="PANTHER" id="PTHR30290">
    <property type="entry name" value="PERIPLASMIC BINDING COMPONENT OF ABC TRANSPORTER"/>
    <property type="match status" value="1"/>
</dbReference>
<organism evidence="6 7">
    <name type="scientific">Candidatus Flavonifractor merdipullorum</name>
    <dbReference type="NCBI Taxonomy" id="2838590"/>
    <lineage>
        <taxon>Bacteria</taxon>
        <taxon>Bacillati</taxon>
        <taxon>Bacillota</taxon>
        <taxon>Clostridia</taxon>
        <taxon>Eubacteriales</taxon>
        <taxon>Oscillospiraceae</taxon>
        <taxon>Flavonifractor</taxon>
    </lineage>
</organism>
<dbReference type="PIRSF" id="PIRSF002741">
    <property type="entry name" value="MppA"/>
    <property type="match status" value="1"/>
</dbReference>
<evidence type="ECO:0000256" key="4">
    <source>
        <dbReference type="SAM" id="MobiDB-lite"/>
    </source>
</evidence>
<dbReference type="GO" id="GO:1904680">
    <property type="term" value="F:peptide transmembrane transporter activity"/>
    <property type="evidence" value="ECO:0007669"/>
    <property type="project" value="TreeGrafter"/>
</dbReference>
<keyword evidence="2" id="KW-0813">Transport</keyword>
<dbReference type="GO" id="GO:0015833">
    <property type="term" value="P:peptide transport"/>
    <property type="evidence" value="ECO:0007669"/>
    <property type="project" value="TreeGrafter"/>
</dbReference>
<name>A0A9D1RXL3_9FIRM</name>
<feature type="compositionally biased region" description="Polar residues" evidence="4">
    <location>
        <begin position="16"/>
        <end position="30"/>
    </location>
</feature>
<dbReference type="SUPFAM" id="SSF53850">
    <property type="entry name" value="Periplasmic binding protein-like II"/>
    <property type="match status" value="1"/>
</dbReference>
<evidence type="ECO:0000256" key="3">
    <source>
        <dbReference type="ARBA" id="ARBA00022729"/>
    </source>
</evidence>
<dbReference type="Gene3D" id="3.10.105.10">
    <property type="entry name" value="Dipeptide-binding Protein, Domain 3"/>
    <property type="match status" value="1"/>
</dbReference>
<reference evidence="6" key="1">
    <citation type="journal article" date="2021" name="PeerJ">
        <title>Extensive microbial diversity within the chicken gut microbiome revealed by metagenomics and culture.</title>
        <authorList>
            <person name="Gilroy R."/>
            <person name="Ravi A."/>
            <person name="Getino M."/>
            <person name="Pursley I."/>
            <person name="Horton D.L."/>
            <person name="Alikhan N.F."/>
            <person name="Baker D."/>
            <person name="Gharbi K."/>
            <person name="Hall N."/>
            <person name="Watson M."/>
            <person name="Adriaenssens E.M."/>
            <person name="Foster-Nyarko E."/>
            <person name="Jarju S."/>
            <person name="Secka A."/>
            <person name="Antonio M."/>
            <person name="Oren A."/>
            <person name="Chaudhuri R.R."/>
            <person name="La Ragione R."/>
            <person name="Hildebrand F."/>
            <person name="Pallen M.J."/>
        </authorList>
    </citation>
    <scope>NUCLEOTIDE SEQUENCE</scope>
    <source>
        <strain evidence="6">ChiGjej6B6-1540</strain>
    </source>
</reference>
<comment type="caution">
    <text evidence="6">The sequence shown here is derived from an EMBL/GenBank/DDBJ whole genome shotgun (WGS) entry which is preliminary data.</text>
</comment>
<evidence type="ECO:0000313" key="6">
    <source>
        <dbReference type="EMBL" id="HIW94567.1"/>
    </source>
</evidence>
<comment type="similarity">
    <text evidence="1">Belongs to the bacterial solute-binding protein 5 family.</text>
</comment>
<dbReference type="InterPro" id="IPR030678">
    <property type="entry name" value="Peptide/Ni-bd"/>
</dbReference>
<feature type="domain" description="Solute-binding protein family 5" evidence="5">
    <location>
        <begin position="85"/>
        <end position="431"/>
    </location>
</feature>
<evidence type="ECO:0000256" key="1">
    <source>
        <dbReference type="ARBA" id="ARBA00005695"/>
    </source>
</evidence>
<keyword evidence="3" id="KW-0732">Signal</keyword>
<feature type="region of interest" description="Disordered" evidence="4">
    <location>
        <begin position="16"/>
        <end position="39"/>
    </location>
</feature>
<dbReference type="Proteomes" id="UP000824192">
    <property type="component" value="Unassembled WGS sequence"/>
</dbReference>
<proteinExistence type="inferred from homology"/>
<dbReference type="EMBL" id="DXGA01000184">
    <property type="protein sequence ID" value="HIW94567.1"/>
    <property type="molecule type" value="Genomic_DNA"/>
</dbReference>
<dbReference type="PANTHER" id="PTHR30290:SF9">
    <property type="entry name" value="OLIGOPEPTIDE-BINDING PROTEIN APPA"/>
    <property type="match status" value="1"/>
</dbReference>
<dbReference type="GO" id="GO:0042597">
    <property type="term" value="C:periplasmic space"/>
    <property type="evidence" value="ECO:0007669"/>
    <property type="project" value="UniProtKB-ARBA"/>
</dbReference>
<reference evidence="6" key="2">
    <citation type="submission" date="2021-04" db="EMBL/GenBank/DDBJ databases">
        <authorList>
            <person name="Gilroy R."/>
        </authorList>
    </citation>
    <scope>NUCLEOTIDE SEQUENCE</scope>
    <source>
        <strain evidence="6">ChiGjej6B6-1540</strain>
    </source>
</reference>
<evidence type="ECO:0000259" key="5">
    <source>
        <dbReference type="Pfam" id="PF00496"/>
    </source>
</evidence>
<protein>
    <submittedName>
        <fullName evidence="6">ABC transporter substrate-binding protein</fullName>
    </submittedName>
</protein>
<dbReference type="Gene3D" id="3.40.190.10">
    <property type="entry name" value="Periplasmic binding protein-like II"/>
    <property type="match status" value="1"/>
</dbReference>
<dbReference type="InterPro" id="IPR000914">
    <property type="entry name" value="SBP_5_dom"/>
</dbReference>
<dbReference type="InterPro" id="IPR039424">
    <property type="entry name" value="SBP_5"/>
</dbReference>